<keyword evidence="5 9" id="KW-0812">Transmembrane</keyword>
<organism evidence="10 11">
    <name type="scientific">Blastomyces percursus</name>
    <dbReference type="NCBI Taxonomy" id="1658174"/>
    <lineage>
        <taxon>Eukaryota</taxon>
        <taxon>Fungi</taxon>
        <taxon>Dikarya</taxon>
        <taxon>Ascomycota</taxon>
        <taxon>Pezizomycotina</taxon>
        <taxon>Eurotiomycetes</taxon>
        <taxon>Eurotiomycetidae</taxon>
        <taxon>Onygenales</taxon>
        <taxon>Ajellomycetaceae</taxon>
        <taxon>Blastomyces</taxon>
    </lineage>
</organism>
<dbReference type="InterPro" id="IPR045861">
    <property type="entry name" value="CorA_cytoplasmic_dom"/>
</dbReference>
<protein>
    <recommendedName>
        <fullName evidence="12">Magnesium and cobalt transporter CorA</fullName>
    </recommendedName>
</protein>
<feature type="region of interest" description="Disordered" evidence="8">
    <location>
        <begin position="210"/>
        <end position="240"/>
    </location>
</feature>
<evidence type="ECO:0000256" key="1">
    <source>
        <dbReference type="ARBA" id="ARBA00004651"/>
    </source>
</evidence>
<evidence type="ECO:0000256" key="8">
    <source>
        <dbReference type="SAM" id="MobiDB-lite"/>
    </source>
</evidence>
<reference evidence="10 11" key="1">
    <citation type="submission" date="2015-08" db="EMBL/GenBank/DDBJ databases">
        <title>Emmonsia species relationships and genome sequence.</title>
        <authorList>
            <person name="Cuomo C.A."/>
            <person name="Schwartz I.S."/>
            <person name="Kenyon C."/>
            <person name="De Hoog G.S."/>
            <person name="Govender N.P."/>
            <person name="Botha A."/>
            <person name="Moreno L."/>
            <person name="De Vries M."/>
            <person name="Munoz J.F."/>
            <person name="Stielow J.B."/>
        </authorList>
    </citation>
    <scope>NUCLEOTIDE SEQUENCE [LARGE SCALE GENOMIC DNA]</scope>
    <source>
        <strain evidence="10 11">EI222</strain>
    </source>
</reference>
<dbReference type="SUPFAM" id="SSF143865">
    <property type="entry name" value="CorA soluble domain-like"/>
    <property type="match status" value="1"/>
</dbReference>
<evidence type="ECO:0000313" key="10">
    <source>
        <dbReference type="EMBL" id="OJD28312.1"/>
    </source>
</evidence>
<feature type="transmembrane region" description="Helical" evidence="9">
    <location>
        <begin position="579"/>
        <end position="597"/>
    </location>
</feature>
<feature type="compositionally biased region" description="Basic and acidic residues" evidence="8">
    <location>
        <begin position="220"/>
        <end position="232"/>
    </location>
</feature>
<dbReference type="Proteomes" id="UP000242791">
    <property type="component" value="Unassembled WGS sequence"/>
</dbReference>
<proteinExistence type="inferred from homology"/>
<evidence type="ECO:0000256" key="9">
    <source>
        <dbReference type="SAM" id="Phobius"/>
    </source>
</evidence>
<comment type="subcellular location">
    <subcellularLocation>
        <location evidence="1">Cell membrane</location>
        <topology evidence="1">Multi-pass membrane protein</topology>
    </subcellularLocation>
</comment>
<keyword evidence="6 9" id="KW-1133">Transmembrane helix</keyword>
<dbReference type="GO" id="GO:0015095">
    <property type="term" value="F:magnesium ion transmembrane transporter activity"/>
    <property type="evidence" value="ECO:0007669"/>
    <property type="project" value="TreeGrafter"/>
</dbReference>
<evidence type="ECO:0000256" key="4">
    <source>
        <dbReference type="ARBA" id="ARBA00022475"/>
    </source>
</evidence>
<dbReference type="OrthoDB" id="165352at2759"/>
<evidence type="ECO:0000256" key="2">
    <source>
        <dbReference type="ARBA" id="ARBA00009765"/>
    </source>
</evidence>
<keyword evidence="3" id="KW-0813">Transport</keyword>
<dbReference type="GO" id="GO:0015087">
    <property type="term" value="F:cobalt ion transmembrane transporter activity"/>
    <property type="evidence" value="ECO:0007669"/>
    <property type="project" value="TreeGrafter"/>
</dbReference>
<dbReference type="Gene3D" id="1.20.58.340">
    <property type="entry name" value="Magnesium transport protein CorA, transmembrane region"/>
    <property type="match status" value="2"/>
</dbReference>
<evidence type="ECO:0008006" key="12">
    <source>
        <dbReference type="Google" id="ProtNLM"/>
    </source>
</evidence>
<evidence type="ECO:0000256" key="5">
    <source>
        <dbReference type="ARBA" id="ARBA00022692"/>
    </source>
</evidence>
<dbReference type="EMBL" id="LGTZ01000018">
    <property type="protein sequence ID" value="OJD28312.1"/>
    <property type="molecule type" value="Genomic_DNA"/>
</dbReference>
<dbReference type="PANTHER" id="PTHR46494:SF1">
    <property type="entry name" value="CORA FAMILY METAL ION TRANSPORTER (EUROFUNG)"/>
    <property type="match status" value="1"/>
</dbReference>
<evidence type="ECO:0000256" key="3">
    <source>
        <dbReference type="ARBA" id="ARBA00022448"/>
    </source>
</evidence>
<evidence type="ECO:0000256" key="7">
    <source>
        <dbReference type="ARBA" id="ARBA00023136"/>
    </source>
</evidence>
<dbReference type="STRING" id="1658174.A0A1J9QIJ6"/>
<feature type="region of interest" description="Disordered" evidence="8">
    <location>
        <begin position="59"/>
        <end position="105"/>
    </location>
</feature>
<evidence type="ECO:0000313" key="11">
    <source>
        <dbReference type="Proteomes" id="UP000242791"/>
    </source>
</evidence>
<keyword evidence="7 9" id="KW-0472">Membrane</keyword>
<evidence type="ECO:0000256" key="6">
    <source>
        <dbReference type="ARBA" id="ARBA00022989"/>
    </source>
</evidence>
<dbReference type="AlphaFoldDB" id="A0A1J9QIJ6"/>
<dbReference type="GO" id="GO:0050897">
    <property type="term" value="F:cobalt ion binding"/>
    <property type="evidence" value="ECO:0007669"/>
    <property type="project" value="TreeGrafter"/>
</dbReference>
<sequence length="627" mass="70195">MSIEVRDYGMANPASGSPPDVEALSAFPALEHSSTAPAAHPDITGLQHVESQDFIRRRAKRSDTARSYHRGGSIAESNNWHPGEEPGLDPTEPLPPYRTGGESLLRDQSTQCDITVVDFSQNDMRMYHLDNDTLRPFLNKEREPWVLCRWINVNGLSWDVVSLLASHKGLHRLAIEDLLHSVNRTKVDWFSDNTFIVLAMQKLVKLQSNGQFTDSSGESDSEHGFDGRSYEKPKKKRKHIKKRGVIMSALIDILTPSQSKRRLGSQAGELPFDNPFDNSFRGGKSLPLSGSRASRLRSLQRYRGGPNEDRIDFMERHAVLASRGLGVAIEQVSLFLHADNTVTSFFEASAEDIETPIVQRLTSPETILRQCCDASMVVQAILDAIVDLAIPVTMAYQDAIGDLELKVLTDPDIHQSTNLYMLTSEIAVLRNAMQPVTGVVNALRDHKTEPASRSGSAPTKTLSNLSVNVLPSDPANSKPVTPDAEGVKMPTVVRISPMCHTYLGDVLDHCITITEEYDQMRRSADNMIDLTFNTIGAYQNESMKQLTIVTCMFLPLTFLTGYFGMNFDRFDGVQHHSDAFFWPIAIPFVIVTTAILMRDMIQRYFLKLAQQRLIHTSRKRRQKSQPE</sequence>
<dbReference type="InterPro" id="IPR045863">
    <property type="entry name" value="CorA_TM1_TM2"/>
</dbReference>
<dbReference type="Gene3D" id="3.30.460.20">
    <property type="entry name" value="CorA soluble domain-like"/>
    <property type="match status" value="1"/>
</dbReference>
<keyword evidence="11" id="KW-1185">Reference proteome</keyword>
<gene>
    <name evidence="10" type="ORF">ACJ73_00284</name>
</gene>
<name>A0A1J9QIJ6_9EURO</name>
<dbReference type="Pfam" id="PF01544">
    <property type="entry name" value="CorA"/>
    <property type="match status" value="1"/>
</dbReference>
<feature type="region of interest" description="Disordered" evidence="8">
    <location>
        <begin position="1"/>
        <end position="22"/>
    </location>
</feature>
<dbReference type="GO" id="GO:0005886">
    <property type="term" value="C:plasma membrane"/>
    <property type="evidence" value="ECO:0007669"/>
    <property type="project" value="UniProtKB-SubCell"/>
</dbReference>
<comment type="similarity">
    <text evidence="2">Belongs to the CorA metal ion transporter (MIT) (TC 1.A.35) family.</text>
</comment>
<feature type="transmembrane region" description="Helical" evidence="9">
    <location>
        <begin position="546"/>
        <end position="567"/>
    </location>
</feature>
<dbReference type="PANTHER" id="PTHR46494">
    <property type="entry name" value="CORA FAMILY METAL ION TRANSPORTER (EUROFUNG)"/>
    <property type="match status" value="1"/>
</dbReference>
<dbReference type="GO" id="GO:0000287">
    <property type="term" value="F:magnesium ion binding"/>
    <property type="evidence" value="ECO:0007669"/>
    <property type="project" value="TreeGrafter"/>
</dbReference>
<dbReference type="SUPFAM" id="SSF144083">
    <property type="entry name" value="Magnesium transport protein CorA, transmembrane region"/>
    <property type="match status" value="1"/>
</dbReference>
<dbReference type="InterPro" id="IPR002523">
    <property type="entry name" value="MgTranspt_CorA/ZnTranspt_ZntB"/>
</dbReference>
<keyword evidence="4" id="KW-1003">Cell membrane</keyword>
<dbReference type="VEuPathDB" id="FungiDB:ACJ73_00284"/>
<comment type="caution">
    <text evidence="10">The sequence shown here is derived from an EMBL/GenBank/DDBJ whole genome shotgun (WGS) entry which is preliminary data.</text>
</comment>
<accession>A0A1J9QIJ6</accession>